<gene>
    <name evidence="1" type="ORF">CLV88_106119</name>
</gene>
<dbReference type="InterPro" id="IPR011059">
    <property type="entry name" value="Metal-dep_hydrolase_composite"/>
</dbReference>
<keyword evidence="2" id="KW-1185">Reference proteome</keyword>
<evidence type="ECO:0000313" key="1">
    <source>
        <dbReference type="EMBL" id="PSL19406.1"/>
    </source>
</evidence>
<sequence>MKIPRGAESGVFPLDKQGLCDGVGFLWVDLCEPRKPEMRPRRWLGKSSRLYRVEKICGPSHEELKQATSNAVELLALSGRIIPYPVGPLGVIAEGTYADILLVDCNPVEDAMIMTGYKNDFDLIMKDGVIYKNTLDRVSHGVTENRRTAQRFSKPQEENK</sequence>
<accession>A0A2P8FCF5</accession>
<evidence type="ECO:0000313" key="2">
    <source>
        <dbReference type="Proteomes" id="UP000240418"/>
    </source>
</evidence>
<dbReference type="Proteomes" id="UP000240418">
    <property type="component" value="Unassembled WGS sequence"/>
</dbReference>
<protein>
    <recommendedName>
        <fullName evidence="3">Amidohydrolase family protein</fullName>
    </recommendedName>
</protein>
<reference evidence="1 2" key="1">
    <citation type="submission" date="2018-03" db="EMBL/GenBank/DDBJ databases">
        <title>Genomic Encyclopedia of Archaeal and Bacterial Type Strains, Phase II (KMG-II): from individual species to whole genera.</title>
        <authorList>
            <person name="Goeker M."/>
        </authorList>
    </citation>
    <scope>NUCLEOTIDE SEQUENCE [LARGE SCALE GENOMIC DNA]</scope>
    <source>
        <strain evidence="1 2">DSM 100673</strain>
    </source>
</reference>
<dbReference type="EMBL" id="PYGJ01000006">
    <property type="protein sequence ID" value="PSL19406.1"/>
    <property type="molecule type" value="Genomic_DNA"/>
</dbReference>
<dbReference type="AlphaFoldDB" id="A0A2P8FCF5"/>
<dbReference type="Gene3D" id="2.30.40.10">
    <property type="entry name" value="Urease, subunit C, domain 1"/>
    <property type="match status" value="1"/>
</dbReference>
<name>A0A2P8FCF5_9RHOB</name>
<proteinExistence type="predicted"/>
<dbReference type="GO" id="GO:0016810">
    <property type="term" value="F:hydrolase activity, acting on carbon-nitrogen (but not peptide) bonds"/>
    <property type="evidence" value="ECO:0007669"/>
    <property type="project" value="InterPro"/>
</dbReference>
<evidence type="ECO:0008006" key="3">
    <source>
        <dbReference type="Google" id="ProtNLM"/>
    </source>
</evidence>
<dbReference type="SUPFAM" id="SSF51338">
    <property type="entry name" value="Composite domain of metallo-dependent hydrolases"/>
    <property type="match status" value="1"/>
</dbReference>
<comment type="caution">
    <text evidence="1">The sequence shown here is derived from an EMBL/GenBank/DDBJ whole genome shotgun (WGS) entry which is preliminary data.</text>
</comment>
<organism evidence="1 2">
    <name type="scientific">Shimia abyssi</name>
    <dbReference type="NCBI Taxonomy" id="1662395"/>
    <lineage>
        <taxon>Bacteria</taxon>
        <taxon>Pseudomonadati</taxon>
        <taxon>Pseudomonadota</taxon>
        <taxon>Alphaproteobacteria</taxon>
        <taxon>Rhodobacterales</taxon>
        <taxon>Roseobacteraceae</taxon>
    </lineage>
</organism>